<sequence length="286" mass="31838">MFKSTYLACAIAAIGLSSCSPKTLFQAQDFTKENLFTQNIEGPNFDSKGQLYVVNFQKDGTIAKVMPDGSCELFLTLPQGSTANAIQFDDKGAMYLADFSGHNVLKVNMQTKEVSVFSHNDRFNQPNDICITRKNVLFASDPNWKQSTGQIWRIDTDGSSHLLSSDMGTTNGICLSPDEKTLYVNESIQRNIWAFDVDAQGNISNKRLFTSFNDGGLDGMKCDKSGKLYVTRWGLGKILIFNPSGQLIKEVTTKGKQTSNLVFSPNQKEAFVTLQDRKGMEKFKIR</sequence>
<dbReference type="SUPFAM" id="SSF63829">
    <property type="entry name" value="Calcium-dependent phosphotriesterase"/>
    <property type="match status" value="1"/>
</dbReference>
<reference evidence="2 3" key="1">
    <citation type="submission" date="2023-05" db="EMBL/GenBank/DDBJ databases">
        <title>Novel species of genus Flectobacillus isolated from stream in China.</title>
        <authorList>
            <person name="Lu H."/>
        </authorList>
    </citation>
    <scope>NUCLEOTIDE SEQUENCE [LARGE SCALE GENOMIC DNA]</scope>
    <source>
        <strain evidence="2 3">KCTC 42575</strain>
    </source>
</reference>
<dbReference type="InterPro" id="IPR011042">
    <property type="entry name" value="6-blade_b-propeller_TolB-like"/>
</dbReference>
<dbReference type="PANTHER" id="PTHR47572:SF5">
    <property type="entry name" value="BLR2277 PROTEIN"/>
    <property type="match status" value="1"/>
</dbReference>
<gene>
    <name evidence="2" type="ORF">QM524_15545</name>
</gene>
<feature type="domain" description="SMP-30/Gluconolactonase/LRE-like region" evidence="1">
    <location>
        <begin position="41"/>
        <end position="273"/>
    </location>
</feature>
<dbReference type="EMBL" id="JASHIF010000012">
    <property type="protein sequence ID" value="MDI9860629.1"/>
    <property type="molecule type" value="Genomic_DNA"/>
</dbReference>
<dbReference type="InterPro" id="IPR051262">
    <property type="entry name" value="SMP-30/CGR1_Lactonase"/>
</dbReference>
<name>A0ABT6YAL4_9BACT</name>
<dbReference type="Pfam" id="PF08450">
    <property type="entry name" value="SGL"/>
    <property type="match status" value="1"/>
</dbReference>
<accession>A0ABT6YAL4</accession>
<evidence type="ECO:0000259" key="1">
    <source>
        <dbReference type="Pfam" id="PF08450"/>
    </source>
</evidence>
<dbReference type="Gene3D" id="2.120.10.30">
    <property type="entry name" value="TolB, C-terminal domain"/>
    <property type="match status" value="1"/>
</dbReference>
<evidence type="ECO:0000313" key="3">
    <source>
        <dbReference type="Proteomes" id="UP001236507"/>
    </source>
</evidence>
<protein>
    <submittedName>
        <fullName evidence="2">SMP-30/gluconolactonase/LRE family protein</fullName>
    </submittedName>
</protein>
<dbReference type="PROSITE" id="PS51257">
    <property type="entry name" value="PROKAR_LIPOPROTEIN"/>
    <property type="match status" value="1"/>
</dbReference>
<proteinExistence type="predicted"/>
<dbReference type="RefSeq" id="WP_283345276.1">
    <property type="nucleotide sequence ID" value="NZ_JASHIF010000012.1"/>
</dbReference>
<dbReference type="Proteomes" id="UP001236507">
    <property type="component" value="Unassembled WGS sequence"/>
</dbReference>
<keyword evidence="3" id="KW-1185">Reference proteome</keyword>
<organism evidence="2 3">
    <name type="scientific">Flectobacillus roseus</name>
    <dbReference type="NCBI Taxonomy" id="502259"/>
    <lineage>
        <taxon>Bacteria</taxon>
        <taxon>Pseudomonadati</taxon>
        <taxon>Bacteroidota</taxon>
        <taxon>Cytophagia</taxon>
        <taxon>Cytophagales</taxon>
        <taxon>Flectobacillaceae</taxon>
        <taxon>Flectobacillus</taxon>
    </lineage>
</organism>
<comment type="caution">
    <text evidence="2">The sequence shown here is derived from an EMBL/GenBank/DDBJ whole genome shotgun (WGS) entry which is preliminary data.</text>
</comment>
<evidence type="ECO:0000313" key="2">
    <source>
        <dbReference type="EMBL" id="MDI9860629.1"/>
    </source>
</evidence>
<dbReference type="PANTHER" id="PTHR47572">
    <property type="entry name" value="LIPOPROTEIN-RELATED"/>
    <property type="match status" value="1"/>
</dbReference>
<dbReference type="InterPro" id="IPR013658">
    <property type="entry name" value="SGL"/>
</dbReference>